<dbReference type="EMBL" id="JBHUKU010000026">
    <property type="protein sequence ID" value="MFD2464414.1"/>
    <property type="molecule type" value="Genomic_DNA"/>
</dbReference>
<keyword evidence="1" id="KW-1133">Transmembrane helix</keyword>
<evidence type="ECO:0000313" key="2">
    <source>
        <dbReference type="EMBL" id="MFD2464414.1"/>
    </source>
</evidence>
<keyword evidence="3" id="KW-1185">Reference proteome</keyword>
<organism evidence="2 3">
    <name type="scientific">Amycolatopsis samaneae</name>
    <dbReference type="NCBI Taxonomy" id="664691"/>
    <lineage>
        <taxon>Bacteria</taxon>
        <taxon>Bacillati</taxon>
        <taxon>Actinomycetota</taxon>
        <taxon>Actinomycetes</taxon>
        <taxon>Pseudonocardiales</taxon>
        <taxon>Pseudonocardiaceae</taxon>
        <taxon>Amycolatopsis</taxon>
    </lineage>
</organism>
<protein>
    <submittedName>
        <fullName evidence="2">DUF3159 domain-containing protein</fullName>
    </submittedName>
</protein>
<name>A0ABW5GTY9_9PSEU</name>
<comment type="caution">
    <text evidence="2">The sequence shown here is derived from an EMBL/GenBank/DDBJ whole genome shotgun (WGS) entry which is preliminary data.</text>
</comment>
<dbReference type="Proteomes" id="UP001597419">
    <property type="component" value="Unassembled WGS sequence"/>
</dbReference>
<sequence>MRFDLLTRNSPRLFAAVGGWYTVAEVIASRVVYLLAYLVTGRVVVSALIAVGAVLVFAVVRVRTDRNWWQAAGALLMVGVCATLAGSSGRGADFYLPNVLFTAGGGLVLLVSMLVRWPVAGVLIGRGARAGWRRDPVRRRRYQLCTAVFLAKAALSLAILVPLYLAGSVVPLGIICTLGGLPALSVCGYFCWRILRDERALTGAAPGAVPEPA</sequence>
<feature type="transmembrane region" description="Helical" evidence="1">
    <location>
        <begin position="39"/>
        <end position="60"/>
    </location>
</feature>
<reference evidence="3" key="1">
    <citation type="journal article" date="2019" name="Int. J. Syst. Evol. Microbiol.">
        <title>The Global Catalogue of Microorganisms (GCM) 10K type strain sequencing project: providing services to taxonomists for standard genome sequencing and annotation.</title>
        <authorList>
            <consortium name="The Broad Institute Genomics Platform"/>
            <consortium name="The Broad Institute Genome Sequencing Center for Infectious Disease"/>
            <person name="Wu L."/>
            <person name="Ma J."/>
        </authorList>
    </citation>
    <scope>NUCLEOTIDE SEQUENCE [LARGE SCALE GENOMIC DNA]</scope>
    <source>
        <strain evidence="3">CGMCC 4.7643</strain>
    </source>
</reference>
<feature type="transmembrane region" description="Helical" evidence="1">
    <location>
        <begin position="99"/>
        <end position="124"/>
    </location>
</feature>
<dbReference type="InterPro" id="IPR016566">
    <property type="entry name" value="UCP010219"/>
</dbReference>
<evidence type="ECO:0000313" key="3">
    <source>
        <dbReference type="Proteomes" id="UP001597419"/>
    </source>
</evidence>
<keyword evidence="1" id="KW-0812">Transmembrane</keyword>
<dbReference type="RefSeq" id="WP_345385445.1">
    <property type="nucleotide sequence ID" value="NZ_BAABHG010000001.1"/>
</dbReference>
<proteinExistence type="predicted"/>
<feature type="transmembrane region" description="Helical" evidence="1">
    <location>
        <begin position="12"/>
        <end position="33"/>
    </location>
</feature>
<feature type="transmembrane region" description="Helical" evidence="1">
    <location>
        <begin position="67"/>
        <end position="87"/>
    </location>
</feature>
<dbReference type="Pfam" id="PF11361">
    <property type="entry name" value="DUF3159"/>
    <property type="match status" value="1"/>
</dbReference>
<accession>A0ABW5GTY9</accession>
<keyword evidence="1" id="KW-0472">Membrane</keyword>
<evidence type="ECO:0000256" key="1">
    <source>
        <dbReference type="SAM" id="Phobius"/>
    </source>
</evidence>
<gene>
    <name evidence="2" type="ORF">ACFSYJ_37765</name>
</gene>
<feature type="transmembrane region" description="Helical" evidence="1">
    <location>
        <begin position="172"/>
        <end position="192"/>
    </location>
</feature>
<feature type="transmembrane region" description="Helical" evidence="1">
    <location>
        <begin position="144"/>
        <end position="166"/>
    </location>
</feature>